<evidence type="ECO:0000259" key="4">
    <source>
        <dbReference type="PROSITE" id="PS50983"/>
    </source>
</evidence>
<feature type="signal peptide" evidence="3">
    <location>
        <begin position="1"/>
        <end position="27"/>
    </location>
</feature>
<dbReference type="RefSeq" id="WP_349145121.1">
    <property type="nucleotide sequence ID" value="NZ_JBBMFC010000039.1"/>
</dbReference>
<dbReference type="InterPro" id="IPR002491">
    <property type="entry name" value="ABC_transptr_periplasmic_BD"/>
</dbReference>
<proteinExistence type="inferred from homology"/>
<dbReference type="PANTHER" id="PTHR30535:SF7">
    <property type="entry name" value="IRON(III) DICITRATE-BINDING PROTEIN"/>
    <property type="match status" value="1"/>
</dbReference>
<feature type="compositionally biased region" description="Low complexity" evidence="2">
    <location>
        <begin position="24"/>
        <end position="34"/>
    </location>
</feature>
<keyword evidence="6" id="KW-1185">Reference proteome</keyword>
<evidence type="ECO:0000256" key="1">
    <source>
        <dbReference type="ARBA" id="ARBA00008814"/>
    </source>
</evidence>
<dbReference type="Proteomes" id="UP001470288">
    <property type="component" value="Unassembled WGS sequence"/>
</dbReference>
<keyword evidence="3" id="KW-0732">Signal</keyword>
<accession>A0ABV1I4A6</accession>
<evidence type="ECO:0000256" key="3">
    <source>
        <dbReference type="SAM" id="SignalP"/>
    </source>
</evidence>
<name>A0ABV1I4A6_9FIRM</name>
<evidence type="ECO:0000313" key="6">
    <source>
        <dbReference type="Proteomes" id="UP001470288"/>
    </source>
</evidence>
<evidence type="ECO:0000313" key="5">
    <source>
        <dbReference type="EMBL" id="MEQ2580028.1"/>
    </source>
</evidence>
<organism evidence="5 6">
    <name type="scientific">Hominiventricola aquisgranensis</name>
    <dbReference type="NCBI Taxonomy" id="3133164"/>
    <lineage>
        <taxon>Bacteria</taxon>
        <taxon>Bacillati</taxon>
        <taxon>Bacillota</taxon>
        <taxon>Clostridia</taxon>
        <taxon>Lachnospirales</taxon>
        <taxon>Lachnospiraceae</taxon>
        <taxon>Hominiventricola</taxon>
    </lineage>
</organism>
<comment type="similarity">
    <text evidence="1">Belongs to the bacterial solute-binding protein 8 family.</text>
</comment>
<feature type="domain" description="Fe/B12 periplasmic-binding" evidence="4">
    <location>
        <begin position="90"/>
        <end position="361"/>
    </location>
</feature>
<dbReference type="PROSITE" id="PS50983">
    <property type="entry name" value="FE_B12_PBP"/>
    <property type="match status" value="1"/>
</dbReference>
<sequence length="361" mass="39276">MKKRTVSVLLTTCLAAGMLAGCGSTSADTTATTDKTTEETTNETESTDASEASETADADSDYEPVTITLNLERSGLGENVEYTFTKKPSEVVASGDQMADFFFDLGLEDQMAGYTKGSCWSTVSQYPARDKVPQLLEPGKGLSNMSKEELLSTGCDFLIGWDSVFSDKNFSKEFCDQNGIATYFPYVCSDKATFEDLYKDYETLGAIFQVQDVAAEKVQTMKDTLQKVKDTLGDEAYENPVTVFAYDSGEDAPFTACQGMPGDIIKLAGGISIFDDIEAGWATPSWEEVVERDPDVILILEYTGGDVADKKEFLETNEFTKNLRAVKEGKIFSVCCSDMQGSAGSAVAVKAIAEQLYPDKF</sequence>
<dbReference type="InterPro" id="IPR050902">
    <property type="entry name" value="ABC_Transporter_SBP"/>
</dbReference>
<gene>
    <name evidence="5" type="ORF">WMO62_14540</name>
</gene>
<feature type="chain" id="PRO_5045610616" evidence="3">
    <location>
        <begin position="28"/>
        <end position="361"/>
    </location>
</feature>
<reference evidence="5 6" key="1">
    <citation type="submission" date="2024-03" db="EMBL/GenBank/DDBJ databases">
        <title>Human intestinal bacterial collection.</title>
        <authorList>
            <person name="Pauvert C."/>
            <person name="Hitch T.C.A."/>
            <person name="Clavel T."/>
        </authorList>
    </citation>
    <scope>NUCLEOTIDE SEQUENCE [LARGE SCALE GENOMIC DNA]</scope>
    <source>
        <strain evidence="5 6">CLA-AA-H78B</strain>
    </source>
</reference>
<comment type="caution">
    <text evidence="5">The sequence shown here is derived from an EMBL/GenBank/DDBJ whole genome shotgun (WGS) entry which is preliminary data.</text>
</comment>
<protein>
    <submittedName>
        <fullName evidence="5">ABC transporter substrate-binding protein</fullName>
    </submittedName>
</protein>
<feature type="region of interest" description="Disordered" evidence="2">
    <location>
        <begin position="24"/>
        <end position="63"/>
    </location>
</feature>
<dbReference type="PANTHER" id="PTHR30535">
    <property type="entry name" value="VITAMIN B12-BINDING PROTEIN"/>
    <property type="match status" value="1"/>
</dbReference>
<dbReference type="PROSITE" id="PS51257">
    <property type="entry name" value="PROKAR_LIPOPROTEIN"/>
    <property type="match status" value="1"/>
</dbReference>
<evidence type="ECO:0000256" key="2">
    <source>
        <dbReference type="SAM" id="MobiDB-lite"/>
    </source>
</evidence>
<dbReference type="Pfam" id="PF01497">
    <property type="entry name" value="Peripla_BP_2"/>
    <property type="match status" value="1"/>
</dbReference>
<dbReference type="EMBL" id="JBBMFC010000039">
    <property type="protein sequence ID" value="MEQ2580028.1"/>
    <property type="molecule type" value="Genomic_DNA"/>
</dbReference>
<dbReference type="Gene3D" id="3.40.50.1980">
    <property type="entry name" value="Nitrogenase molybdenum iron protein domain"/>
    <property type="match status" value="2"/>
</dbReference>
<dbReference type="SUPFAM" id="SSF53807">
    <property type="entry name" value="Helical backbone' metal receptor"/>
    <property type="match status" value="1"/>
</dbReference>